<dbReference type="AlphaFoldDB" id="A0A0C5VC46"/>
<evidence type="ECO:0000259" key="6">
    <source>
        <dbReference type="PROSITE" id="PS51898"/>
    </source>
</evidence>
<dbReference type="InterPro" id="IPR050808">
    <property type="entry name" value="Phage_Integrase"/>
</dbReference>
<dbReference type="Pfam" id="PF13356">
    <property type="entry name" value="Arm-DNA-bind_3"/>
    <property type="match status" value="1"/>
</dbReference>
<dbReference type="InterPro" id="IPR025166">
    <property type="entry name" value="Integrase_DNA_bind_dom"/>
</dbReference>
<dbReference type="RefSeq" id="WP_052830479.1">
    <property type="nucleotide sequence ID" value="NZ_CP007142.1"/>
</dbReference>
<feature type="domain" description="Core-binding (CB)" evidence="7">
    <location>
        <begin position="97"/>
        <end position="175"/>
    </location>
</feature>
<keyword evidence="3 5" id="KW-0238">DNA-binding</keyword>
<dbReference type="InterPro" id="IPR044068">
    <property type="entry name" value="CB"/>
</dbReference>
<gene>
    <name evidence="8" type="ORF">YC6258_04898</name>
</gene>
<name>A0A0C5VC46_9GAMM</name>
<dbReference type="SUPFAM" id="SSF56349">
    <property type="entry name" value="DNA breaking-rejoining enzymes"/>
    <property type="match status" value="1"/>
</dbReference>
<dbReference type="GO" id="GO:0015074">
    <property type="term" value="P:DNA integration"/>
    <property type="evidence" value="ECO:0007669"/>
    <property type="project" value="UniProtKB-KW"/>
</dbReference>
<evidence type="ECO:0000313" key="9">
    <source>
        <dbReference type="Proteomes" id="UP000032266"/>
    </source>
</evidence>
<evidence type="ECO:0000259" key="7">
    <source>
        <dbReference type="PROSITE" id="PS51900"/>
    </source>
</evidence>
<keyword evidence="4" id="KW-0233">DNA recombination</keyword>
<dbReference type="KEGG" id="gsn:YC6258_04898"/>
<evidence type="ECO:0000256" key="1">
    <source>
        <dbReference type="ARBA" id="ARBA00008857"/>
    </source>
</evidence>
<dbReference type="Gene3D" id="1.10.443.10">
    <property type="entry name" value="Intergrase catalytic core"/>
    <property type="match status" value="1"/>
</dbReference>
<dbReference type="Pfam" id="PF00589">
    <property type="entry name" value="Phage_integrase"/>
    <property type="match status" value="1"/>
</dbReference>
<evidence type="ECO:0000313" key="8">
    <source>
        <dbReference type="EMBL" id="AJQ96930.1"/>
    </source>
</evidence>
<sequence>MERQFNFTKQAIEDLPLPETRIEYRDEKIPELRLRVTATGVKSFSVFKRVSGGSPVRITLGKYPGLSPVRARTLALKHLADLCDGVNPNEQRRVEAMSAVTLGEAFEGYKLSRKLKVSTLRGYEGVVSNHLKKLVDKSLKDIDRRVVADIHAGIASKAQADLTMRVLRAIFNFAKDEYRYKDGSSIFPENPTEVLSHRKQWNNVPRRHTHIRPKELSDFYEALSTVRSQETPTGQSVCDAMLFALLTGLRRGEIFGLKWSEVNLRAAIFTIPGHKTKNGLPLELPITKQIDKLFQKQKSRISSEYVFAAENEYGQVREPKKVVAKVKTLSGTRCDFHDLRRTFATTAEHLDVGSYKLKRLMNHSTGRDDVTAGYVILTAETLRPSAEKIQNFLIGMMLKSKVVDIKTALRN</sequence>
<evidence type="ECO:0000256" key="2">
    <source>
        <dbReference type="ARBA" id="ARBA00022908"/>
    </source>
</evidence>
<comment type="similarity">
    <text evidence="1">Belongs to the 'phage' integrase family.</text>
</comment>
<dbReference type="InterPro" id="IPR038488">
    <property type="entry name" value="Integrase_DNA-bd_sf"/>
</dbReference>
<organism evidence="8 9">
    <name type="scientific">Gynuella sunshinyii YC6258</name>
    <dbReference type="NCBI Taxonomy" id="1445510"/>
    <lineage>
        <taxon>Bacteria</taxon>
        <taxon>Pseudomonadati</taxon>
        <taxon>Pseudomonadota</taxon>
        <taxon>Gammaproteobacteria</taxon>
        <taxon>Oceanospirillales</taxon>
        <taxon>Saccharospirillaceae</taxon>
        <taxon>Gynuella</taxon>
    </lineage>
</organism>
<feature type="domain" description="Tyr recombinase" evidence="6">
    <location>
        <begin position="206"/>
        <end position="387"/>
    </location>
</feature>
<dbReference type="Proteomes" id="UP000032266">
    <property type="component" value="Chromosome"/>
</dbReference>
<dbReference type="PROSITE" id="PS51898">
    <property type="entry name" value="TYR_RECOMBINASE"/>
    <property type="match status" value="1"/>
</dbReference>
<dbReference type="STRING" id="1445510.YC6258_04898"/>
<keyword evidence="2" id="KW-0229">DNA integration</keyword>
<dbReference type="HOGENOM" id="CLU_027562_17_7_6"/>
<dbReference type="PROSITE" id="PS51900">
    <property type="entry name" value="CB"/>
    <property type="match status" value="1"/>
</dbReference>
<dbReference type="PANTHER" id="PTHR30629:SF2">
    <property type="entry name" value="PROPHAGE INTEGRASE INTS-RELATED"/>
    <property type="match status" value="1"/>
</dbReference>
<dbReference type="OrthoDB" id="9057547at2"/>
<dbReference type="EMBL" id="CP007142">
    <property type="protein sequence ID" value="AJQ96930.1"/>
    <property type="molecule type" value="Genomic_DNA"/>
</dbReference>
<dbReference type="Gene3D" id="3.30.160.390">
    <property type="entry name" value="Integrase, DNA-binding domain"/>
    <property type="match status" value="1"/>
</dbReference>
<dbReference type="Gene3D" id="1.10.150.130">
    <property type="match status" value="1"/>
</dbReference>
<reference evidence="8 9" key="1">
    <citation type="submission" date="2014-01" db="EMBL/GenBank/DDBJ databases">
        <title>Full genme sequencing of cellulolytic bacterium Gynuella sunshinyii YC6258T gen. nov., sp. nov.</title>
        <authorList>
            <person name="Khan H."/>
            <person name="Chung E.J."/>
            <person name="Chung Y.R."/>
        </authorList>
    </citation>
    <scope>NUCLEOTIDE SEQUENCE [LARGE SCALE GENOMIC DNA]</scope>
    <source>
        <strain evidence="8 9">YC6258</strain>
    </source>
</reference>
<keyword evidence="9" id="KW-1185">Reference proteome</keyword>
<dbReference type="InterPro" id="IPR010998">
    <property type="entry name" value="Integrase_recombinase_N"/>
</dbReference>
<dbReference type="GO" id="GO:0006310">
    <property type="term" value="P:DNA recombination"/>
    <property type="evidence" value="ECO:0007669"/>
    <property type="project" value="UniProtKB-KW"/>
</dbReference>
<dbReference type="InterPro" id="IPR002104">
    <property type="entry name" value="Integrase_catalytic"/>
</dbReference>
<proteinExistence type="inferred from homology"/>
<accession>A0A0C5VC46</accession>
<evidence type="ECO:0000256" key="5">
    <source>
        <dbReference type="PROSITE-ProRule" id="PRU01248"/>
    </source>
</evidence>
<dbReference type="InterPro" id="IPR013762">
    <property type="entry name" value="Integrase-like_cat_sf"/>
</dbReference>
<evidence type="ECO:0000256" key="4">
    <source>
        <dbReference type="ARBA" id="ARBA00023172"/>
    </source>
</evidence>
<protein>
    <submittedName>
        <fullName evidence="8">Site-specific recombinase XerD</fullName>
    </submittedName>
</protein>
<dbReference type="GO" id="GO:0003677">
    <property type="term" value="F:DNA binding"/>
    <property type="evidence" value="ECO:0007669"/>
    <property type="project" value="UniProtKB-UniRule"/>
</dbReference>
<dbReference type="PANTHER" id="PTHR30629">
    <property type="entry name" value="PROPHAGE INTEGRASE"/>
    <property type="match status" value="1"/>
</dbReference>
<dbReference type="InterPro" id="IPR011010">
    <property type="entry name" value="DNA_brk_join_enz"/>
</dbReference>
<evidence type="ECO:0000256" key="3">
    <source>
        <dbReference type="ARBA" id="ARBA00023125"/>
    </source>
</evidence>